<organism evidence="2 3">
    <name type="scientific">Oryza sativa subsp. japonica</name>
    <name type="common">Rice</name>
    <dbReference type="NCBI Taxonomy" id="39947"/>
    <lineage>
        <taxon>Eukaryota</taxon>
        <taxon>Viridiplantae</taxon>
        <taxon>Streptophyta</taxon>
        <taxon>Embryophyta</taxon>
        <taxon>Tracheophyta</taxon>
        <taxon>Spermatophyta</taxon>
        <taxon>Magnoliopsida</taxon>
        <taxon>Liliopsida</taxon>
        <taxon>Poales</taxon>
        <taxon>Poaceae</taxon>
        <taxon>BOP clade</taxon>
        <taxon>Oryzoideae</taxon>
        <taxon>Oryzeae</taxon>
        <taxon>Oryzinae</taxon>
        <taxon>Oryza</taxon>
        <taxon>Oryza sativa</taxon>
    </lineage>
</organism>
<name>A0A0P0YBS0_ORYSJ</name>
<protein>
    <submittedName>
        <fullName evidence="2">Os12g0594201 protein</fullName>
    </submittedName>
</protein>
<reference evidence="3" key="1">
    <citation type="journal article" date="2005" name="Nature">
        <title>The map-based sequence of the rice genome.</title>
        <authorList>
            <consortium name="International rice genome sequencing project (IRGSP)"/>
            <person name="Matsumoto T."/>
            <person name="Wu J."/>
            <person name="Kanamori H."/>
            <person name="Katayose Y."/>
            <person name="Fujisawa M."/>
            <person name="Namiki N."/>
            <person name="Mizuno H."/>
            <person name="Yamamoto K."/>
            <person name="Antonio B.A."/>
            <person name="Baba T."/>
            <person name="Sakata K."/>
            <person name="Nagamura Y."/>
            <person name="Aoki H."/>
            <person name="Arikawa K."/>
            <person name="Arita K."/>
            <person name="Bito T."/>
            <person name="Chiden Y."/>
            <person name="Fujitsuka N."/>
            <person name="Fukunaka R."/>
            <person name="Hamada M."/>
            <person name="Harada C."/>
            <person name="Hayashi A."/>
            <person name="Hijishita S."/>
            <person name="Honda M."/>
            <person name="Hosokawa S."/>
            <person name="Ichikawa Y."/>
            <person name="Idonuma A."/>
            <person name="Iijima M."/>
            <person name="Ikeda M."/>
            <person name="Ikeno M."/>
            <person name="Ito K."/>
            <person name="Ito S."/>
            <person name="Ito T."/>
            <person name="Ito Y."/>
            <person name="Ito Y."/>
            <person name="Iwabuchi A."/>
            <person name="Kamiya K."/>
            <person name="Karasawa W."/>
            <person name="Kurita K."/>
            <person name="Katagiri S."/>
            <person name="Kikuta A."/>
            <person name="Kobayashi H."/>
            <person name="Kobayashi N."/>
            <person name="Machita K."/>
            <person name="Maehara T."/>
            <person name="Masukawa M."/>
            <person name="Mizubayashi T."/>
            <person name="Mukai Y."/>
            <person name="Nagasaki H."/>
            <person name="Nagata Y."/>
            <person name="Naito S."/>
            <person name="Nakashima M."/>
            <person name="Nakama Y."/>
            <person name="Nakamichi Y."/>
            <person name="Nakamura M."/>
            <person name="Meguro A."/>
            <person name="Negishi M."/>
            <person name="Ohta I."/>
            <person name="Ohta T."/>
            <person name="Okamoto M."/>
            <person name="Ono N."/>
            <person name="Saji S."/>
            <person name="Sakaguchi M."/>
            <person name="Sakai K."/>
            <person name="Shibata M."/>
            <person name="Shimokawa T."/>
            <person name="Song J."/>
            <person name="Takazaki Y."/>
            <person name="Terasawa K."/>
            <person name="Tsugane M."/>
            <person name="Tsuji K."/>
            <person name="Ueda S."/>
            <person name="Waki K."/>
            <person name="Yamagata H."/>
            <person name="Yamamoto M."/>
            <person name="Yamamoto S."/>
            <person name="Yamane H."/>
            <person name="Yoshiki S."/>
            <person name="Yoshihara R."/>
            <person name="Yukawa K."/>
            <person name="Zhong H."/>
            <person name="Yano M."/>
            <person name="Yuan Q."/>
            <person name="Ouyang S."/>
            <person name="Liu J."/>
            <person name="Jones K.M."/>
            <person name="Gansberger K."/>
            <person name="Moffat K."/>
            <person name="Hill J."/>
            <person name="Bera J."/>
            <person name="Fadrosh D."/>
            <person name="Jin S."/>
            <person name="Johri S."/>
            <person name="Kim M."/>
            <person name="Overton L."/>
            <person name="Reardon M."/>
            <person name="Tsitrin T."/>
            <person name="Vuong H."/>
            <person name="Weaver B."/>
            <person name="Ciecko A."/>
            <person name="Tallon L."/>
            <person name="Jackson J."/>
            <person name="Pai G."/>
            <person name="Aken S.V."/>
            <person name="Utterback T."/>
            <person name="Reidmuller S."/>
            <person name="Feldblyum T."/>
            <person name="Hsiao J."/>
            <person name="Zismann V."/>
            <person name="Iobst S."/>
            <person name="de Vazeille A.R."/>
            <person name="Buell C.R."/>
            <person name="Ying K."/>
            <person name="Li Y."/>
            <person name="Lu T."/>
            <person name="Huang Y."/>
            <person name="Zhao Q."/>
            <person name="Feng Q."/>
            <person name="Zhang L."/>
            <person name="Zhu J."/>
            <person name="Weng Q."/>
            <person name="Mu J."/>
            <person name="Lu Y."/>
            <person name="Fan D."/>
            <person name="Liu Y."/>
            <person name="Guan J."/>
            <person name="Zhang Y."/>
            <person name="Yu S."/>
            <person name="Liu X."/>
            <person name="Zhang Y."/>
            <person name="Hong G."/>
            <person name="Han B."/>
            <person name="Choisne N."/>
            <person name="Demange N."/>
            <person name="Orjeda G."/>
            <person name="Samain S."/>
            <person name="Cattolico L."/>
            <person name="Pelletier E."/>
            <person name="Couloux A."/>
            <person name="Segurens B."/>
            <person name="Wincker P."/>
            <person name="D'Hont A."/>
            <person name="Scarpelli C."/>
            <person name="Weissenbach J."/>
            <person name="Salanoubat M."/>
            <person name="Quetier F."/>
            <person name="Yu Y."/>
            <person name="Kim H.R."/>
            <person name="Rambo T."/>
            <person name="Currie J."/>
            <person name="Collura K."/>
            <person name="Luo M."/>
            <person name="Yang T."/>
            <person name="Ammiraju J.S.S."/>
            <person name="Engler F."/>
            <person name="Soderlund C."/>
            <person name="Wing R.A."/>
            <person name="Palmer L.E."/>
            <person name="de la Bastide M."/>
            <person name="Spiegel L."/>
            <person name="Nascimento L."/>
            <person name="Zutavern T."/>
            <person name="O'Shaughnessy A."/>
            <person name="Dike S."/>
            <person name="Dedhia N."/>
            <person name="Preston R."/>
            <person name="Balija V."/>
            <person name="McCombie W.R."/>
            <person name="Chow T."/>
            <person name="Chen H."/>
            <person name="Chung M."/>
            <person name="Chen C."/>
            <person name="Shaw J."/>
            <person name="Wu H."/>
            <person name="Hsiao K."/>
            <person name="Chao Y."/>
            <person name="Chu M."/>
            <person name="Cheng C."/>
            <person name="Hour A."/>
            <person name="Lee P."/>
            <person name="Lin S."/>
            <person name="Lin Y."/>
            <person name="Liou J."/>
            <person name="Liu S."/>
            <person name="Hsing Y."/>
            <person name="Raghuvanshi S."/>
            <person name="Mohanty A."/>
            <person name="Bharti A.K."/>
            <person name="Gaur A."/>
            <person name="Gupta V."/>
            <person name="Kumar D."/>
            <person name="Ravi V."/>
            <person name="Vij S."/>
            <person name="Kapur A."/>
            <person name="Khurana P."/>
            <person name="Khurana P."/>
            <person name="Khurana J.P."/>
            <person name="Tyagi A.K."/>
            <person name="Gaikwad K."/>
            <person name="Singh A."/>
            <person name="Dalal V."/>
            <person name="Srivastava S."/>
            <person name="Dixit A."/>
            <person name="Pal A.K."/>
            <person name="Ghazi I.A."/>
            <person name="Yadav M."/>
            <person name="Pandit A."/>
            <person name="Bhargava A."/>
            <person name="Sureshbabu K."/>
            <person name="Batra K."/>
            <person name="Sharma T.R."/>
            <person name="Mohapatra T."/>
            <person name="Singh N.K."/>
            <person name="Messing J."/>
            <person name="Nelson A.B."/>
            <person name="Fuks G."/>
            <person name="Kavchok S."/>
            <person name="Keizer G."/>
            <person name="Linton E."/>
            <person name="Llaca V."/>
            <person name="Song R."/>
            <person name="Tanyolac B."/>
            <person name="Young S."/>
            <person name="Ho-Il K."/>
            <person name="Hahn J.H."/>
            <person name="Sangsakoo G."/>
            <person name="Vanavichit A."/>
            <person name="de Mattos Luiz.A.T."/>
            <person name="Zimmer P.D."/>
            <person name="Malone G."/>
            <person name="Dellagostin O."/>
            <person name="de Oliveira A.C."/>
            <person name="Bevan M."/>
            <person name="Bancroft I."/>
            <person name="Minx P."/>
            <person name="Cordum H."/>
            <person name="Wilson R."/>
            <person name="Cheng Z."/>
            <person name="Jin W."/>
            <person name="Jiang J."/>
            <person name="Leong S.A."/>
            <person name="Iwama H."/>
            <person name="Gojobori T."/>
            <person name="Itoh T."/>
            <person name="Niimura Y."/>
            <person name="Fujii Y."/>
            <person name="Habara T."/>
            <person name="Sakai H."/>
            <person name="Sato Y."/>
            <person name="Wilson G."/>
            <person name="Kumar K."/>
            <person name="McCouch S."/>
            <person name="Juretic N."/>
            <person name="Hoen D."/>
            <person name="Wright S."/>
            <person name="Bruskiewich R."/>
            <person name="Bureau T."/>
            <person name="Miyao A."/>
            <person name="Hirochika H."/>
            <person name="Nishikawa T."/>
            <person name="Kadowaki K."/>
            <person name="Sugiura M."/>
            <person name="Burr B."/>
            <person name="Sasaki T."/>
        </authorList>
    </citation>
    <scope>NUCLEOTIDE SEQUENCE [LARGE SCALE GENOMIC DNA]</scope>
    <source>
        <strain evidence="3">cv. Nipponbare</strain>
    </source>
</reference>
<dbReference type="EMBL" id="AP014968">
    <property type="protein sequence ID" value="BAT17902.1"/>
    <property type="molecule type" value="Genomic_DNA"/>
</dbReference>
<dbReference type="AlphaFoldDB" id="A0A0P0YBS0"/>
<accession>A0A0P0YBS0</accession>
<reference evidence="2 3" key="2">
    <citation type="journal article" date="2013" name="Plant Cell Physiol.">
        <title>Rice Annotation Project Database (RAP-DB): an integrative and interactive database for rice genomics.</title>
        <authorList>
            <person name="Sakai H."/>
            <person name="Lee S.S."/>
            <person name="Tanaka T."/>
            <person name="Numa H."/>
            <person name="Kim J."/>
            <person name="Kawahara Y."/>
            <person name="Wakimoto H."/>
            <person name="Yang C.C."/>
            <person name="Iwamoto M."/>
            <person name="Abe T."/>
            <person name="Yamada Y."/>
            <person name="Muto A."/>
            <person name="Inokuchi H."/>
            <person name="Ikemura T."/>
            <person name="Matsumoto T."/>
            <person name="Sasaki T."/>
            <person name="Itoh T."/>
        </authorList>
    </citation>
    <scope>NUCLEOTIDE SEQUENCE [LARGE SCALE GENOMIC DNA]</scope>
    <source>
        <strain evidence="3">cv. Nipponbare</strain>
    </source>
</reference>
<dbReference type="Proteomes" id="UP000059680">
    <property type="component" value="Chromosome 12"/>
</dbReference>
<dbReference type="PaxDb" id="39947-A0A0P0YBS0"/>
<evidence type="ECO:0000313" key="2">
    <source>
        <dbReference type="EMBL" id="BAT17902.1"/>
    </source>
</evidence>
<gene>
    <name evidence="2" type="ordered locus">Os12g0594201</name>
    <name evidence="2" type="ORF">OSNPB_120594201</name>
</gene>
<reference evidence="2 3" key="3">
    <citation type="journal article" date="2013" name="Rice">
        <title>Improvement of the Oryza sativa Nipponbare reference genome using next generation sequence and optical map data.</title>
        <authorList>
            <person name="Kawahara Y."/>
            <person name="de la Bastide M."/>
            <person name="Hamilton J.P."/>
            <person name="Kanamori H."/>
            <person name="McCombie W.R."/>
            <person name="Ouyang S."/>
            <person name="Schwartz D.C."/>
            <person name="Tanaka T."/>
            <person name="Wu J."/>
            <person name="Zhou S."/>
            <person name="Childs K.L."/>
            <person name="Davidson R.M."/>
            <person name="Lin H."/>
            <person name="Quesada-Ocampo L."/>
            <person name="Vaillancourt B."/>
            <person name="Sakai H."/>
            <person name="Lee S.S."/>
            <person name="Kim J."/>
            <person name="Numa H."/>
            <person name="Itoh T."/>
            <person name="Buell C.R."/>
            <person name="Matsumoto T."/>
        </authorList>
    </citation>
    <scope>NUCLEOTIDE SEQUENCE [LARGE SCALE GENOMIC DNA]</scope>
    <source>
        <strain evidence="3">cv. Nipponbare</strain>
    </source>
</reference>
<dbReference type="Gramene" id="Os12t0594201-00">
    <property type="protein sequence ID" value="Os12t0594201-00"/>
    <property type="gene ID" value="Os12g0594201"/>
</dbReference>
<keyword evidence="3" id="KW-1185">Reference proteome</keyword>
<proteinExistence type="predicted"/>
<dbReference type="InParanoid" id="A0A0P0YBS0"/>
<feature type="region of interest" description="Disordered" evidence="1">
    <location>
        <begin position="16"/>
        <end position="41"/>
    </location>
</feature>
<evidence type="ECO:0000313" key="3">
    <source>
        <dbReference type="Proteomes" id="UP000059680"/>
    </source>
</evidence>
<dbReference type="eggNOG" id="ENOG502R5UK">
    <property type="taxonomic scope" value="Eukaryota"/>
</dbReference>
<evidence type="ECO:0000256" key="1">
    <source>
        <dbReference type="SAM" id="MobiDB-lite"/>
    </source>
</evidence>
<sequence>MPETANLPTLHTLLRLARTPTDDDDGDSPLPSSSPPPAGLFAFETTPAMALVASRCSTRTAKLTNRCSARVSTVGAILHSWQVVGTR</sequence>